<accession>A0A0A9AT16</accession>
<dbReference type="EMBL" id="GBRH01243629">
    <property type="protein sequence ID" value="JAD54266.1"/>
    <property type="molecule type" value="Transcribed_RNA"/>
</dbReference>
<proteinExistence type="predicted"/>
<reference evidence="1" key="1">
    <citation type="submission" date="2014-09" db="EMBL/GenBank/DDBJ databases">
        <authorList>
            <person name="Magalhaes I.L.F."/>
            <person name="Oliveira U."/>
            <person name="Santos F.R."/>
            <person name="Vidigal T.H.D.A."/>
            <person name="Brescovit A.D."/>
            <person name="Santos A.J."/>
        </authorList>
    </citation>
    <scope>NUCLEOTIDE SEQUENCE</scope>
    <source>
        <tissue evidence="1">Shoot tissue taken approximately 20 cm above the soil surface</tissue>
    </source>
</reference>
<name>A0A0A9AT16_ARUDO</name>
<sequence>MIPGKDRQMCPTFMESLSRWSPSLSRSRKFQLPLRIFEFE</sequence>
<organism evidence="1">
    <name type="scientific">Arundo donax</name>
    <name type="common">Giant reed</name>
    <name type="synonym">Donax arundinaceus</name>
    <dbReference type="NCBI Taxonomy" id="35708"/>
    <lineage>
        <taxon>Eukaryota</taxon>
        <taxon>Viridiplantae</taxon>
        <taxon>Streptophyta</taxon>
        <taxon>Embryophyta</taxon>
        <taxon>Tracheophyta</taxon>
        <taxon>Spermatophyta</taxon>
        <taxon>Magnoliopsida</taxon>
        <taxon>Liliopsida</taxon>
        <taxon>Poales</taxon>
        <taxon>Poaceae</taxon>
        <taxon>PACMAD clade</taxon>
        <taxon>Arundinoideae</taxon>
        <taxon>Arundineae</taxon>
        <taxon>Arundo</taxon>
    </lineage>
</organism>
<evidence type="ECO:0000313" key="1">
    <source>
        <dbReference type="EMBL" id="JAD54266.1"/>
    </source>
</evidence>
<reference evidence="1" key="2">
    <citation type="journal article" date="2015" name="Data Brief">
        <title>Shoot transcriptome of the giant reed, Arundo donax.</title>
        <authorList>
            <person name="Barrero R.A."/>
            <person name="Guerrero F.D."/>
            <person name="Moolhuijzen P."/>
            <person name="Goolsby J.A."/>
            <person name="Tidwell J."/>
            <person name="Bellgard S.E."/>
            <person name="Bellgard M.I."/>
        </authorList>
    </citation>
    <scope>NUCLEOTIDE SEQUENCE</scope>
    <source>
        <tissue evidence="1">Shoot tissue taken approximately 20 cm above the soil surface</tissue>
    </source>
</reference>
<dbReference type="AlphaFoldDB" id="A0A0A9AT16"/>
<protein>
    <submittedName>
        <fullName evidence="1">Uncharacterized protein</fullName>
    </submittedName>
</protein>